<dbReference type="OrthoDB" id="5446016at2"/>
<feature type="transmembrane region" description="Helical" evidence="1">
    <location>
        <begin position="166"/>
        <end position="185"/>
    </location>
</feature>
<dbReference type="Pfam" id="PF01757">
    <property type="entry name" value="Acyl_transf_3"/>
    <property type="match status" value="1"/>
</dbReference>
<dbReference type="EMBL" id="FQZE01000016">
    <property type="protein sequence ID" value="SHJ32908.1"/>
    <property type="molecule type" value="Genomic_DNA"/>
</dbReference>
<dbReference type="RefSeq" id="WP_073169520.1">
    <property type="nucleotide sequence ID" value="NZ_FQZE01000016.1"/>
</dbReference>
<feature type="transmembrane region" description="Helical" evidence="1">
    <location>
        <begin position="275"/>
        <end position="294"/>
    </location>
</feature>
<feature type="transmembrane region" description="Helical" evidence="1">
    <location>
        <begin position="12"/>
        <end position="31"/>
    </location>
</feature>
<dbReference type="InterPro" id="IPR050623">
    <property type="entry name" value="Glucan_succinyl_AcylTrfase"/>
</dbReference>
<evidence type="ECO:0000256" key="1">
    <source>
        <dbReference type="SAM" id="Phobius"/>
    </source>
</evidence>
<feature type="transmembrane region" description="Helical" evidence="1">
    <location>
        <begin position="51"/>
        <end position="74"/>
    </location>
</feature>
<feature type="transmembrane region" description="Helical" evidence="1">
    <location>
        <begin position="235"/>
        <end position="255"/>
    </location>
</feature>
<dbReference type="STRING" id="1168035.SAMN05444280_11676"/>
<feature type="transmembrane region" description="Helical" evidence="1">
    <location>
        <begin position="135"/>
        <end position="154"/>
    </location>
</feature>
<evidence type="ECO:0000313" key="3">
    <source>
        <dbReference type="EMBL" id="SHJ32908.1"/>
    </source>
</evidence>
<feature type="domain" description="Acyltransferase 3" evidence="2">
    <location>
        <begin position="7"/>
        <end position="357"/>
    </location>
</feature>
<dbReference type="AlphaFoldDB" id="A0A1M6IEN1"/>
<keyword evidence="3" id="KW-0012">Acyltransferase</keyword>
<sequence>MTINRLYFIDNLRIFLISLVVLHHLSITYGAPGDWYYNEAEVGFPAVLPMLMFVAANQSFFMGMFFFVSAFFLVPSLNRKGILKFSSGRLVRLGFPLLFFFFILSPLTVFIHHRFVEGRDVSLFNYWLNGTGRGFGPLWFIEALLVFTLICLAVRKLKIRVRMKFPGTAAILLTAFFTGLLQFIIRIWLPVGWSMPFTNFQFPFFVQYILFFALGIVAWQNNWFGSVSAKMGRQWFLAAQALILIGIPVLFLVGGTPENGADDFMGGLNWQSLGYALWEQFTGFSLIIGLAGIFKYRFNAQSGFARQLSDSAYGVFVFHAPVIVALSVALRHWSVFPPLKFIVLAPVSLIACFLVAWGIKQIPGVRKII</sequence>
<evidence type="ECO:0000313" key="4">
    <source>
        <dbReference type="Proteomes" id="UP000184050"/>
    </source>
</evidence>
<dbReference type="Proteomes" id="UP000184050">
    <property type="component" value="Unassembled WGS sequence"/>
</dbReference>
<gene>
    <name evidence="3" type="ORF">SAMN05444280_11676</name>
</gene>
<keyword evidence="4" id="KW-1185">Reference proteome</keyword>
<dbReference type="InterPro" id="IPR002656">
    <property type="entry name" value="Acyl_transf_3_dom"/>
</dbReference>
<protein>
    <submittedName>
        <fullName evidence="3">Acyltransferase family protein</fullName>
    </submittedName>
</protein>
<keyword evidence="1" id="KW-1133">Transmembrane helix</keyword>
<reference evidence="3 4" key="1">
    <citation type="submission" date="2016-11" db="EMBL/GenBank/DDBJ databases">
        <authorList>
            <person name="Jaros S."/>
            <person name="Januszkiewicz K."/>
            <person name="Wedrychowicz H."/>
        </authorList>
    </citation>
    <scope>NUCLEOTIDE SEQUENCE [LARGE SCALE GENOMIC DNA]</scope>
    <source>
        <strain evidence="3 4">DSM 27063</strain>
    </source>
</reference>
<feature type="transmembrane region" description="Helical" evidence="1">
    <location>
        <begin position="95"/>
        <end position="115"/>
    </location>
</feature>
<feature type="transmembrane region" description="Helical" evidence="1">
    <location>
        <begin position="205"/>
        <end position="223"/>
    </location>
</feature>
<dbReference type="PANTHER" id="PTHR36927">
    <property type="entry name" value="BLR4337 PROTEIN"/>
    <property type="match status" value="1"/>
</dbReference>
<feature type="transmembrane region" description="Helical" evidence="1">
    <location>
        <begin position="315"/>
        <end position="333"/>
    </location>
</feature>
<keyword evidence="1" id="KW-0812">Transmembrane</keyword>
<evidence type="ECO:0000259" key="2">
    <source>
        <dbReference type="Pfam" id="PF01757"/>
    </source>
</evidence>
<dbReference type="GO" id="GO:0016747">
    <property type="term" value="F:acyltransferase activity, transferring groups other than amino-acyl groups"/>
    <property type="evidence" value="ECO:0007669"/>
    <property type="project" value="InterPro"/>
</dbReference>
<proteinExistence type="predicted"/>
<keyword evidence="3" id="KW-0808">Transferase</keyword>
<keyword evidence="1" id="KW-0472">Membrane</keyword>
<feature type="transmembrane region" description="Helical" evidence="1">
    <location>
        <begin position="339"/>
        <end position="359"/>
    </location>
</feature>
<dbReference type="PANTHER" id="PTHR36927:SF4">
    <property type="entry name" value="BLR5718 PROTEIN"/>
    <property type="match status" value="1"/>
</dbReference>
<name>A0A1M6IEN1_9BACT</name>
<organism evidence="3 4">
    <name type="scientific">Tangfeifania diversioriginum</name>
    <dbReference type="NCBI Taxonomy" id="1168035"/>
    <lineage>
        <taxon>Bacteria</taxon>
        <taxon>Pseudomonadati</taxon>
        <taxon>Bacteroidota</taxon>
        <taxon>Bacteroidia</taxon>
        <taxon>Marinilabiliales</taxon>
        <taxon>Prolixibacteraceae</taxon>
        <taxon>Tangfeifania</taxon>
    </lineage>
</organism>
<accession>A0A1M6IEN1</accession>